<dbReference type="PANTHER" id="PTHR11573">
    <property type="entry name" value="RIBONUCLEOSIDE-DIPHOSPHATE REDUCTASE LARGE CHAIN"/>
    <property type="match status" value="1"/>
</dbReference>
<keyword evidence="12" id="KW-1185">Reference proteome</keyword>
<reference evidence="9" key="1">
    <citation type="submission" date="2022-10" db="EMBL/GenBank/DDBJ databases">
        <authorList>
            <person name="Botero Cardona J."/>
        </authorList>
    </citation>
    <scope>NUCLEOTIDE SEQUENCE</scope>
    <source>
        <strain evidence="9">LMG 31819</strain>
        <strain evidence="10">R-53529</strain>
    </source>
</reference>
<evidence type="ECO:0000259" key="7">
    <source>
        <dbReference type="Pfam" id="PF00317"/>
    </source>
</evidence>
<evidence type="ECO:0000313" key="9">
    <source>
        <dbReference type="EMBL" id="CAI3922619.1"/>
    </source>
</evidence>
<dbReference type="InterPro" id="IPR039718">
    <property type="entry name" value="Rrm1"/>
</dbReference>
<organism evidence="9 11">
    <name type="scientific">Commensalibacter communis</name>
    <dbReference type="NCBI Taxonomy" id="2972786"/>
    <lineage>
        <taxon>Bacteria</taxon>
        <taxon>Pseudomonadati</taxon>
        <taxon>Pseudomonadota</taxon>
        <taxon>Alphaproteobacteria</taxon>
        <taxon>Acetobacterales</taxon>
        <taxon>Acetobacteraceae</taxon>
    </lineage>
</organism>
<comment type="function">
    <text evidence="6">Provides the precursors necessary for DNA synthesis. Catalyzes the biosynthesis of deoxyribonucleotides from the corresponding ribonucleotides.</text>
</comment>
<accession>A0A9W4TMK4</accession>
<dbReference type="SUPFAM" id="SSF51998">
    <property type="entry name" value="PFL-like glycyl radical enzymes"/>
    <property type="match status" value="1"/>
</dbReference>
<dbReference type="Pfam" id="PF02867">
    <property type="entry name" value="Ribonuc_red_lgC"/>
    <property type="match status" value="2"/>
</dbReference>
<dbReference type="RefSeq" id="WP_271789381.1">
    <property type="nucleotide sequence ID" value="NZ_CAMXCM010000001.1"/>
</dbReference>
<evidence type="ECO:0000256" key="4">
    <source>
        <dbReference type="ARBA" id="ARBA00023116"/>
    </source>
</evidence>
<evidence type="ECO:0000313" key="12">
    <source>
        <dbReference type="Proteomes" id="UP001154259"/>
    </source>
</evidence>
<dbReference type="PRINTS" id="PR01183">
    <property type="entry name" value="RIBORDTASEM1"/>
</dbReference>
<name>A0A9W4TMK4_9PROT</name>
<evidence type="ECO:0000256" key="3">
    <source>
        <dbReference type="ARBA" id="ARBA00023002"/>
    </source>
</evidence>
<gene>
    <name evidence="10" type="ORF">R53529_LOCUS965</name>
    <name evidence="9" type="ORF">R53530_LOCUS136</name>
</gene>
<evidence type="ECO:0000256" key="2">
    <source>
        <dbReference type="ARBA" id="ARBA00012274"/>
    </source>
</evidence>
<evidence type="ECO:0000256" key="1">
    <source>
        <dbReference type="ARBA" id="ARBA00010406"/>
    </source>
</evidence>
<feature type="domain" description="Ribonucleotide reductase large subunit C-terminal" evidence="8">
    <location>
        <begin position="449"/>
        <end position="594"/>
    </location>
</feature>
<proteinExistence type="inferred from homology"/>
<dbReference type="FunFam" id="3.20.70.20:FF:000034">
    <property type="entry name" value="Ribonucleoside-diphosphate reductase large chain, putative"/>
    <property type="match status" value="1"/>
</dbReference>
<keyword evidence="3 6" id="KW-0560">Oxidoreductase</keyword>
<dbReference type="GO" id="GO:0005971">
    <property type="term" value="C:ribonucleoside-diphosphate reductase complex"/>
    <property type="evidence" value="ECO:0007669"/>
    <property type="project" value="TreeGrafter"/>
</dbReference>
<dbReference type="GO" id="GO:0005524">
    <property type="term" value="F:ATP binding"/>
    <property type="evidence" value="ECO:0007669"/>
    <property type="project" value="InterPro"/>
</dbReference>
<evidence type="ECO:0000256" key="6">
    <source>
        <dbReference type="RuleBase" id="RU003410"/>
    </source>
</evidence>
<dbReference type="InterPro" id="IPR008926">
    <property type="entry name" value="RNR_R1-su_N"/>
</dbReference>
<dbReference type="Proteomes" id="UP001154259">
    <property type="component" value="Unassembled WGS sequence"/>
</dbReference>
<dbReference type="AlphaFoldDB" id="A0A9W4TMK4"/>
<comment type="catalytic activity">
    <reaction evidence="5 6">
        <text>a 2'-deoxyribonucleoside 5'-diphosphate + [thioredoxin]-disulfide + H2O = a ribonucleoside 5'-diphosphate + [thioredoxin]-dithiol</text>
        <dbReference type="Rhea" id="RHEA:23252"/>
        <dbReference type="Rhea" id="RHEA-COMP:10698"/>
        <dbReference type="Rhea" id="RHEA-COMP:10700"/>
        <dbReference type="ChEBI" id="CHEBI:15377"/>
        <dbReference type="ChEBI" id="CHEBI:29950"/>
        <dbReference type="ChEBI" id="CHEBI:50058"/>
        <dbReference type="ChEBI" id="CHEBI:57930"/>
        <dbReference type="ChEBI" id="CHEBI:73316"/>
        <dbReference type="EC" id="1.17.4.1"/>
    </reaction>
</comment>
<dbReference type="NCBIfam" id="NF006577">
    <property type="entry name" value="PRK09102.1"/>
    <property type="match status" value="1"/>
</dbReference>
<evidence type="ECO:0000259" key="8">
    <source>
        <dbReference type="Pfam" id="PF02867"/>
    </source>
</evidence>
<dbReference type="InterPro" id="IPR000788">
    <property type="entry name" value="RNR_lg_C"/>
</dbReference>
<dbReference type="SUPFAM" id="SSF48168">
    <property type="entry name" value="R1 subunit of ribonucleotide reductase, N-terminal domain"/>
    <property type="match status" value="1"/>
</dbReference>
<dbReference type="GO" id="GO:0004748">
    <property type="term" value="F:ribonucleoside-diphosphate reductase activity, thioredoxin disulfide as acceptor"/>
    <property type="evidence" value="ECO:0007669"/>
    <property type="project" value="UniProtKB-EC"/>
</dbReference>
<dbReference type="EMBL" id="CAMXCM010000001">
    <property type="protein sequence ID" value="CAI3922619.1"/>
    <property type="molecule type" value="Genomic_DNA"/>
</dbReference>
<evidence type="ECO:0000256" key="5">
    <source>
        <dbReference type="ARBA" id="ARBA00047754"/>
    </source>
</evidence>
<dbReference type="GO" id="GO:0009263">
    <property type="term" value="P:deoxyribonucleotide biosynthetic process"/>
    <property type="evidence" value="ECO:0007669"/>
    <property type="project" value="UniProtKB-KW"/>
</dbReference>
<dbReference type="EMBL" id="CAMXCS010000001">
    <property type="protein sequence ID" value="CAI3938452.1"/>
    <property type="molecule type" value="Genomic_DNA"/>
</dbReference>
<evidence type="ECO:0000313" key="10">
    <source>
        <dbReference type="EMBL" id="CAI3938452.1"/>
    </source>
</evidence>
<dbReference type="CDD" id="cd01679">
    <property type="entry name" value="RNR_I"/>
    <property type="match status" value="1"/>
</dbReference>
<dbReference type="Gene3D" id="3.20.70.20">
    <property type="match status" value="1"/>
</dbReference>
<comment type="similarity">
    <text evidence="1 6">Belongs to the ribonucleoside diphosphate reductase large chain family.</text>
</comment>
<sequence length="640" mass="72007">MSPVDVLERKPSATTKDKVEQPKFDFTDALAGNVQLYGRYQVKLDHSRDNLLTPFGKATLDDRYLMEGESYQDLFARVASYYGSDAGHAQRIYDYMSQHWFMPATPVLSNGGTSRGLPISCFLNEAEDSLKGIVELWNENVWLASRGGGIGSYWGNLRSIGENVKRNGKTSGVIPFIRVMDSLTLAISQGSLRRGSAAVYLPIWHPEIEEFIELRRPTGGDPNRKALNLHHGVLVSDAFMRAVEKNEEWALLSPKDQSVIRKVSARSLWIRLLTTRIEQGEPYIVYSDTVNNARPEHHKLAGLEVKTSNLCAEITLPTGIDHKGEERTAVCCLSSLNLEYWDQWHQNPQFIPDVMLFLDNVLQDFINNAPDEMARARYAASRERSVGMGVMGFHSFLQAKKIPFESVMAKVWNKKMFQHIRQQADKASVMLAEERGACPDAEDYGINERFSNKMAIAPTASISIIAGNASPGIEPINANVFLQKTLSGSFTVRNRHLRALLQSKGQDTDEIWSSITLNKGSVQHLEFLTQDEKDVFKTAFELDQRWIIEHAADRSPFICQSQSINLFVPANIHKKDLHQIHYQAWKKGVKSLYYCRSLSLQRADDVSNVAVKMDVLSPISPATPIDGNTTTDYEECLSCQ</sequence>
<dbReference type="Pfam" id="PF00317">
    <property type="entry name" value="Ribonuc_red_lgN"/>
    <property type="match status" value="1"/>
</dbReference>
<dbReference type="EC" id="1.17.4.1" evidence="2 6"/>
<protein>
    <recommendedName>
        <fullName evidence="2 6">Ribonucleoside-diphosphate reductase</fullName>
        <ecNumber evidence="2 6">1.17.4.1</ecNumber>
    </recommendedName>
</protein>
<dbReference type="PANTHER" id="PTHR11573:SF6">
    <property type="entry name" value="RIBONUCLEOSIDE-DIPHOSPHATE REDUCTASE LARGE SUBUNIT"/>
    <property type="match status" value="1"/>
</dbReference>
<feature type="domain" description="Ribonucleotide reductase large subunit N-terminal" evidence="7">
    <location>
        <begin position="52"/>
        <end position="116"/>
    </location>
</feature>
<dbReference type="InterPro" id="IPR013509">
    <property type="entry name" value="RNR_lsu_N"/>
</dbReference>
<evidence type="ECO:0000313" key="11">
    <source>
        <dbReference type="Proteomes" id="UP001154255"/>
    </source>
</evidence>
<feature type="domain" description="Ribonucleotide reductase large subunit C-terminal" evidence="8">
    <location>
        <begin position="120"/>
        <end position="440"/>
    </location>
</feature>
<keyword evidence="4 6" id="KW-0215">Deoxyribonucleotide synthesis</keyword>
<dbReference type="Proteomes" id="UP001154255">
    <property type="component" value="Unassembled WGS sequence"/>
</dbReference>
<comment type="caution">
    <text evidence="9">The sequence shown here is derived from an EMBL/GenBank/DDBJ whole genome shotgun (WGS) entry which is preliminary data.</text>
</comment>